<sequence>MKQKRATSTVWRRRVGGQLLRWGEPMMSAADAARAMGWDQTHLSRVQRGQYRISADNVRKLCRLIGVDDEPAVEEVARVAEKPLGGGWWAPYAGRIGQAYHDFIELEAEAESIRIHHPVVVPAPLQSAGYVREILTRAANNLTAERAEMLVSIRMARQGILTRDERPAKLHALVPEPALHAKFDSGPAVMRDQIRKLIDATEMPNVTLQLVPLTAHPAFVTKGPLTLLSFRHPWVPVGSLDNPMGGTHTEEPEAVSWMEEEFDLISSIALPVDESRERLEKYLEGLYA</sequence>
<reference evidence="2" key="1">
    <citation type="submission" date="2024-05" db="EMBL/GenBank/DDBJ databases">
        <title>30 novel species of actinomycetes from the DSMZ collection.</title>
        <authorList>
            <person name="Nouioui I."/>
        </authorList>
    </citation>
    <scope>NUCLEOTIDE SEQUENCE</scope>
    <source>
        <strain evidence="2">DSM 40712</strain>
    </source>
</reference>
<proteinExistence type="predicted"/>
<dbReference type="RefSeq" id="WP_311585458.1">
    <property type="nucleotide sequence ID" value="NZ_JAVRFH010000107.1"/>
</dbReference>
<dbReference type="CDD" id="cd00093">
    <property type="entry name" value="HTH_XRE"/>
    <property type="match status" value="1"/>
</dbReference>
<accession>A0ABU3B2C7</accession>
<evidence type="ECO:0000259" key="1">
    <source>
        <dbReference type="PROSITE" id="PS50943"/>
    </source>
</evidence>
<dbReference type="SUPFAM" id="SSF47413">
    <property type="entry name" value="lambda repressor-like DNA-binding domains"/>
    <property type="match status" value="1"/>
</dbReference>
<gene>
    <name evidence="2" type="ORF">RM812_39680</name>
</gene>
<dbReference type="PROSITE" id="PS50943">
    <property type="entry name" value="HTH_CROC1"/>
    <property type="match status" value="1"/>
</dbReference>
<dbReference type="InterPro" id="IPR010982">
    <property type="entry name" value="Lambda_DNA-bd_dom_sf"/>
</dbReference>
<feature type="domain" description="HTH cro/C1-type" evidence="1">
    <location>
        <begin position="27"/>
        <end position="72"/>
    </location>
</feature>
<protein>
    <submittedName>
        <fullName evidence="2">Helix-turn-helix transcriptional regulator</fullName>
    </submittedName>
</protein>
<dbReference type="Gene3D" id="1.10.260.40">
    <property type="entry name" value="lambda repressor-like DNA-binding domains"/>
    <property type="match status" value="1"/>
</dbReference>
<keyword evidence="3" id="KW-1185">Reference proteome</keyword>
<comment type="caution">
    <text evidence="2">The sequence shown here is derived from an EMBL/GenBank/DDBJ whole genome shotgun (WGS) entry which is preliminary data.</text>
</comment>
<name>A0ABU3B2C7_9ACTN</name>
<dbReference type="Pfam" id="PF19054">
    <property type="entry name" value="DUF5753"/>
    <property type="match status" value="1"/>
</dbReference>
<dbReference type="InterPro" id="IPR043917">
    <property type="entry name" value="DUF5753"/>
</dbReference>
<organism evidence="2 3">
    <name type="scientific">Streptomyces lancefieldiae</name>
    <dbReference type="NCBI Taxonomy" id="3075520"/>
    <lineage>
        <taxon>Bacteria</taxon>
        <taxon>Bacillati</taxon>
        <taxon>Actinomycetota</taxon>
        <taxon>Actinomycetes</taxon>
        <taxon>Kitasatosporales</taxon>
        <taxon>Streptomycetaceae</taxon>
        <taxon>Streptomyces</taxon>
    </lineage>
</organism>
<dbReference type="InterPro" id="IPR001387">
    <property type="entry name" value="Cro/C1-type_HTH"/>
</dbReference>
<dbReference type="Pfam" id="PF13560">
    <property type="entry name" value="HTH_31"/>
    <property type="match status" value="1"/>
</dbReference>
<dbReference type="Proteomes" id="UP001180724">
    <property type="component" value="Unassembled WGS sequence"/>
</dbReference>
<dbReference type="EMBL" id="JAVRFH010000107">
    <property type="protein sequence ID" value="MDT0616220.1"/>
    <property type="molecule type" value="Genomic_DNA"/>
</dbReference>
<evidence type="ECO:0000313" key="2">
    <source>
        <dbReference type="EMBL" id="MDT0616220.1"/>
    </source>
</evidence>
<evidence type="ECO:0000313" key="3">
    <source>
        <dbReference type="Proteomes" id="UP001180724"/>
    </source>
</evidence>